<evidence type="ECO:0000313" key="3">
    <source>
        <dbReference type="Proteomes" id="UP000503222"/>
    </source>
</evidence>
<reference evidence="2 3" key="1">
    <citation type="submission" date="2020-03" db="EMBL/GenBank/DDBJ databases">
        <title>Sphingomonas sp. nov., isolated from fish.</title>
        <authorList>
            <person name="Hyun D.-W."/>
            <person name="Bae J.-W."/>
        </authorList>
    </citation>
    <scope>NUCLEOTIDE SEQUENCE [LARGE SCALE GENOMIC DNA]</scope>
    <source>
        <strain evidence="2 3">HDW15B</strain>
    </source>
</reference>
<dbReference type="NCBIfam" id="TIGR02595">
    <property type="entry name" value="PEP_CTERM"/>
    <property type="match status" value="1"/>
</dbReference>
<keyword evidence="3" id="KW-1185">Reference proteome</keyword>
<protein>
    <submittedName>
        <fullName evidence="2">PEP-CTERM sorting domain-containing protein</fullName>
    </submittedName>
</protein>
<dbReference type="Pfam" id="PF07589">
    <property type="entry name" value="PEP-CTERM"/>
    <property type="match status" value="1"/>
</dbReference>
<dbReference type="NCBIfam" id="NF035944">
    <property type="entry name" value="PEPxxWA-CTERM"/>
    <property type="match status" value="1"/>
</dbReference>
<organism evidence="2 3">
    <name type="scientific">Sphingomonas piscis</name>
    <dbReference type="NCBI Taxonomy" id="2714943"/>
    <lineage>
        <taxon>Bacteria</taxon>
        <taxon>Pseudomonadati</taxon>
        <taxon>Pseudomonadota</taxon>
        <taxon>Alphaproteobacteria</taxon>
        <taxon>Sphingomonadales</taxon>
        <taxon>Sphingomonadaceae</taxon>
        <taxon>Sphingomonas</taxon>
    </lineage>
</organism>
<dbReference type="Proteomes" id="UP000503222">
    <property type="component" value="Chromosome"/>
</dbReference>
<dbReference type="AlphaFoldDB" id="A0A6G7YTE7"/>
<sequence length="116" mass="12036">MANVMAAGAFDILFTSGLERFLAGSWGLPLNAIADVSHAAVSPGAQSLSLVQPGCSGGRGCLSSGPAFEGTFTFNYNPAVSSVPEPSSWAMMIFGFGAVGWVARRRRRTGPQVRVA</sequence>
<evidence type="ECO:0000313" key="2">
    <source>
        <dbReference type="EMBL" id="QIK80013.1"/>
    </source>
</evidence>
<dbReference type="EMBL" id="CP049869">
    <property type="protein sequence ID" value="QIK80013.1"/>
    <property type="molecule type" value="Genomic_DNA"/>
</dbReference>
<name>A0A6G7YTE7_9SPHN</name>
<proteinExistence type="predicted"/>
<gene>
    <name evidence="2" type="ORF">G7077_07680</name>
</gene>
<dbReference type="InterPro" id="IPR013424">
    <property type="entry name" value="Ice-binding_C"/>
</dbReference>
<dbReference type="KEGG" id="spii:G7077_07680"/>
<evidence type="ECO:0000259" key="1">
    <source>
        <dbReference type="Pfam" id="PF07589"/>
    </source>
</evidence>
<feature type="domain" description="Ice-binding protein C-terminal" evidence="1">
    <location>
        <begin position="82"/>
        <end position="107"/>
    </location>
</feature>
<accession>A0A6G7YTE7</accession>